<dbReference type="EMBL" id="MTKT01002440">
    <property type="protein sequence ID" value="OWM79678.1"/>
    <property type="molecule type" value="Genomic_DNA"/>
</dbReference>
<accession>A0A218X4H0</accession>
<protein>
    <recommendedName>
        <fullName evidence="9">Starch synthase, chloroplastic/amyloplastic</fullName>
    </recommendedName>
</protein>
<dbReference type="PANTHER" id="PTHR45825">
    <property type="entry name" value="GRANULE-BOUND STARCH SYNTHASE 1, CHLOROPLASTIC/AMYLOPLASTIC"/>
    <property type="match status" value="1"/>
</dbReference>
<dbReference type="GO" id="GO:0016757">
    <property type="term" value="F:glycosyltransferase activity"/>
    <property type="evidence" value="ECO:0007669"/>
    <property type="project" value="UniProtKB-KW"/>
</dbReference>
<keyword evidence="2" id="KW-0328">Glycosyltransferase</keyword>
<dbReference type="SUPFAM" id="SSF53756">
    <property type="entry name" value="UDP-Glycosyltransferase/glycogen phosphorylase"/>
    <property type="match status" value="1"/>
</dbReference>
<keyword evidence="3" id="KW-0808">Transferase</keyword>
<dbReference type="FunFam" id="3.40.50.2000:FF:000090">
    <property type="entry name" value="Starch synthase, chloroplastic/amyloplastic"/>
    <property type="match status" value="1"/>
</dbReference>
<evidence type="ECO:0000259" key="5">
    <source>
        <dbReference type="Pfam" id="PF00534"/>
    </source>
</evidence>
<comment type="pathway">
    <text evidence="1">Glycan biosynthesis; starch biosynthesis.</text>
</comment>
<reference evidence="8" key="1">
    <citation type="journal article" date="2017" name="Plant J.">
        <title>The pomegranate (Punica granatum L.) genome and the genomics of punicalagin biosynthesis.</title>
        <authorList>
            <person name="Qin G."/>
            <person name="Xu C."/>
            <person name="Ming R."/>
            <person name="Tang H."/>
            <person name="Guyot R."/>
            <person name="Kramer E.M."/>
            <person name="Hu Y."/>
            <person name="Yi X."/>
            <person name="Qi Y."/>
            <person name="Xu X."/>
            <person name="Gao Z."/>
            <person name="Pan H."/>
            <person name="Jian J."/>
            <person name="Tian Y."/>
            <person name="Yue Z."/>
            <person name="Xu Y."/>
        </authorList>
    </citation>
    <scope>NUCLEOTIDE SEQUENCE [LARGE SCALE GENOMIC DNA]</scope>
    <source>
        <strain evidence="8">cv. Dabenzi</strain>
    </source>
</reference>
<keyword evidence="4" id="KW-0750">Starch biosynthesis</keyword>
<evidence type="ECO:0000313" key="7">
    <source>
        <dbReference type="EMBL" id="OWM79678.1"/>
    </source>
</evidence>
<evidence type="ECO:0000256" key="2">
    <source>
        <dbReference type="ARBA" id="ARBA00022676"/>
    </source>
</evidence>
<name>A0A218X4H0_PUNGR</name>
<comment type="caution">
    <text evidence="7">The sequence shown here is derived from an EMBL/GenBank/DDBJ whole genome shotgun (WGS) entry which is preliminary data.</text>
</comment>
<organism evidence="7 8">
    <name type="scientific">Punica granatum</name>
    <name type="common">Pomegranate</name>
    <dbReference type="NCBI Taxonomy" id="22663"/>
    <lineage>
        <taxon>Eukaryota</taxon>
        <taxon>Viridiplantae</taxon>
        <taxon>Streptophyta</taxon>
        <taxon>Embryophyta</taxon>
        <taxon>Tracheophyta</taxon>
        <taxon>Spermatophyta</taxon>
        <taxon>Magnoliopsida</taxon>
        <taxon>eudicotyledons</taxon>
        <taxon>Gunneridae</taxon>
        <taxon>Pentapetalae</taxon>
        <taxon>rosids</taxon>
        <taxon>malvids</taxon>
        <taxon>Myrtales</taxon>
        <taxon>Lythraceae</taxon>
        <taxon>Punica</taxon>
    </lineage>
</organism>
<feature type="domain" description="Starch synthase catalytic" evidence="6">
    <location>
        <begin position="91"/>
        <end position="349"/>
    </location>
</feature>
<evidence type="ECO:0000256" key="4">
    <source>
        <dbReference type="ARBA" id="ARBA00022922"/>
    </source>
</evidence>
<dbReference type="InterPro" id="IPR001296">
    <property type="entry name" value="Glyco_trans_1"/>
</dbReference>
<dbReference type="Proteomes" id="UP000197138">
    <property type="component" value="Unassembled WGS sequence"/>
</dbReference>
<dbReference type="Pfam" id="PF08323">
    <property type="entry name" value="Glyco_transf_5"/>
    <property type="match status" value="1"/>
</dbReference>
<dbReference type="PANTHER" id="PTHR45825:SF3">
    <property type="entry name" value="GRANULE-BOUND STARCH SYNTHASE 1, CHLOROPLASTIC_AMYLOPLASTIC"/>
    <property type="match status" value="1"/>
</dbReference>
<gene>
    <name evidence="7" type="ORF">CDL15_Pgr023090</name>
</gene>
<dbReference type="AlphaFoldDB" id="A0A218X4H0"/>
<feature type="domain" description="Glycosyl transferase family 1" evidence="5">
    <location>
        <begin position="384"/>
        <end position="472"/>
    </location>
</feature>
<evidence type="ECO:0000256" key="3">
    <source>
        <dbReference type="ARBA" id="ARBA00022679"/>
    </source>
</evidence>
<dbReference type="GO" id="GO:0019252">
    <property type="term" value="P:starch biosynthetic process"/>
    <property type="evidence" value="ECO:0007669"/>
    <property type="project" value="UniProtKB-UniPathway"/>
</dbReference>
<proteinExistence type="predicted"/>
<evidence type="ECO:0000313" key="8">
    <source>
        <dbReference type="Proteomes" id="UP000197138"/>
    </source>
</evidence>
<dbReference type="Gene3D" id="3.40.50.2000">
    <property type="entry name" value="Glycogen Phosphorylase B"/>
    <property type="match status" value="2"/>
</dbReference>
<dbReference type="Pfam" id="PF00534">
    <property type="entry name" value="Glycos_transf_1"/>
    <property type="match status" value="1"/>
</dbReference>
<dbReference type="UniPathway" id="UPA00152"/>
<dbReference type="InterPro" id="IPR013534">
    <property type="entry name" value="Starch_synth_cat_dom"/>
</dbReference>
<dbReference type="CDD" id="cd03791">
    <property type="entry name" value="GT5_Glycogen_synthase_DULL1-like"/>
    <property type="match status" value="1"/>
</dbReference>
<evidence type="ECO:0008006" key="9">
    <source>
        <dbReference type="Google" id="ProtNLM"/>
    </source>
</evidence>
<sequence>MASLTASRFVSRSSNFGSSGASSFETKTLSAQNGLRSQTATHSGLRALNHVDVLQLRTKARVAARESRRKGSKPESLATFPVIKCGSGMNLVFAGAEVGPWSKTGGLGDVLGGLPSAMAAIGHRVMTIAPRYDQYKDSWDTEVIAQVKVGDRIETVRFFHCYKRGVDRVFIDHPMFLEKVWGKTGSKIYGARAGEDYTDNQLRFSMLCQAALEAPRILNLHNKFFSGPYGEDVVFIANDWHTALLPCYLKSMYKPRGMYKSAKVAFCIHNIAYQGRFAYADFSLLNLPDSFRGSFDFMDGYTKPVKGRKINWMKGGILESDRVVTVSPYYAEELVSGVEKGVELDNILRITGITGIVNGMDVQEWNPSSDKYIDVKYNIETGTGKKHMEKQLEELESLYPDKARGIAKFNVPLAHMITAGADFMLVPSRFEPCGLIQLHAMRYGTVPIVASTGGLVNTVIEGFTGFQIGAFNVECDTVDPVDVVALARTVRRALLTYGTRALAEMIRNCMAQDLSWKGPAKKWEKLLLSLGVDGSEEGVEGEEIAPLAKENVATP</sequence>
<evidence type="ECO:0000259" key="6">
    <source>
        <dbReference type="Pfam" id="PF08323"/>
    </source>
</evidence>
<evidence type="ECO:0000256" key="1">
    <source>
        <dbReference type="ARBA" id="ARBA00004727"/>
    </source>
</evidence>